<dbReference type="AlphaFoldDB" id="A0AA38IUE2"/>
<organism evidence="2 3">
    <name type="scientific">Zophobas morio</name>
    <dbReference type="NCBI Taxonomy" id="2755281"/>
    <lineage>
        <taxon>Eukaryota</taxon>
        <taxon>Metazoa</taxon>
        <taxon>Ecdysozoa</taxon>
        <taxon>Arthropoda</taxon>
        <taxon>Hexapoda</taxon>
        <taxon>Insecta</taxon>
        <taxon>Pterygota</taxon>
        <taxon>Neoptera</taxon>
        <taxon>Endopterygota</taxon>
        <taxon>Coleoptera</taxon>
        <taxon>Polyphaga</taxon>
        <taxon>Cucujiformia</taxon>
        <taxon>Tenebrionidae</taxon>
        <taxon>Zophobas</taxon>
    </lineage>
</organism>
<evidence type="ECO:0008006" key="4">
    <source>
        <dbReference type="Google" id="ProtNLM"/>
    </source>
</evidence>
<accession>A0AA38IUE2</accession>
<gene>
    <name evidence="2" type="ORF">Zmor_006200</name>
</gene>
<evidence type="ECO:0000313" key="2">
    <source>
        <dbReference type="EMBL" id="KAJ3661818.1"/>
    </source>
</evidence>
<sequence>MFKIVVLSCLVAYATAKPGLIHGVSAPVAVAAPAVAVAAPPVIVPSAVSQQSRHDIISPGLITYTTAHIAPVLAAAPVVATAPVLAAAPVRISSAATSRFDVRQPVAAGIAAAPVSVGGVGYGNALGGGLTFGGIGVGGGTGFGGHGYGK</sequence>
<keyword evidence="3" id="KW-1185">Reference proteome</keyword>
<dbReference type="EMBL" id="JALNTZ010000002">
    <property type="protein sequence ID" value="KAJ3661818.1"/>
    <property type="molecule type" value="Genomic_DNA"/>
</dbReference>
<protein>
    <recommendedName>
        <fullName evidence="4">Cuticle protein 64</fullName>
    </recommendedName>
</protein>
<feature type="chain" id="PRO_5041357773" description="Cuticle protein 64" evidence="1">
    <location>
        <begin position="17"/>
        <end position="150"/>
    </location>
</feature>
<evidence type="ECO:0000313" key="3">
    <source>
        <dbReference type="Proteomes" id="UP001168821"/>
    </source>
</evidence>
<feature type="signal peptide" evidence="1">
    <location>
        <begin position="1"/>
        <end position="16"/>
    </location>
</feature>
<keyword evidence="1" id="KW-0732">Signal</keyword>
<reference evidence="2" key="1">
    <citation type="journal article" date="2023" name="G3 (Bethesda)">
        <title>Whole genome assemblies of Zophobas morio and Tenebrio molitor.</title>
        <authorList>
            <person name="Kaur S."/>
            <person name="Stinson S.A."/>
            <person name="diCenzo G.C."/>
        </authorList>
    </citation>
    <scope>NUCLEOTIDE SEQUENCE</scope>
    <source>
        <strain evidence="2">QUZm001</strain>
    </source>
</reference>
<comment type="caution">
    <text evidence="2">The sequence shown here is derived from an EMBL/GenBank/DDBJ whole genome shotgun (WGS) entry which is preliminary data.</text>
</comment>
<evidence type="ECO:0000256" key="1">
    <source>
        <dbReference type="SAM" id="SignalP"/>
    </source>
</evidence>
<proteinExistence type="predicted"/>
<dbReference type="Proteomes" id="UP001168821">
    <property type="component" value="Unassembled WGS sequence"/>
</dbReference>
<name>A0AA38IUE2_9CUCU</name>